<dbReference type="SUPFAM" id="SSF54862">
    <property type="entry name" value="4Fe-4S ferredoxins"/>
    <property type="match status" value="1"/>
</dbReference>
<sequence>MASERIRTSQIKLDRELCIGAGMCESVAPEAFVVDEDGLVEFGPGLAALGDEPLDDESYTAAAAAAAVCPAQAIIFNLKANA</sequence>
<dbReference type="EMBL" id="BLAF01000108">
    <property type="protein sequence ID" value="GES27066.1"/>
    <property type="molecule type" value="Genomic_DNA"/>
</dbReference>
<protein>
    <recommendedName>
        <fullName evidence="8">Ferredoxin</fullName>
    </recommendedName>
</protein>
<evidence type="ECO:0000256" key="5">
    <source>
        <dbReference type="ARBA" id="ARBA00023004"/>
    </source>
</evidence>
<evidence type="ECO:0000256" key="7">
    <source>
        <dbReference type="ARBA" id="ARBA00023291"/>
    </source>
</evidence>
<keyword evidence="2 8" id="KW-0813">Transport</keyword>
<dbReference type="AlphaFoldDB" id="A0A5M3Y1I6"/>
<keyword evidence="6 8" id="KW-0411">Iron-sulfur</keyword>
<dbReference type="OrthoDB" id="4557285at2"/>
<comment type="caution">
    <text evidence="10">The sequence shown here is derived from an EMBL/GenBank/DDBJ whole genome shotgun (WGS) entry which is preliminary data.</text>
</comment>
<evidence type="ECO:0000256" key="3">
    <source>
        <dbReference type="ARBA" id="ARBA00022723"/>
    </source>
</evidence>
<comment type="function">
    <text evidence="8">Ferredoxins are iron-sulfur proteins that transfer electrons in a wide variety of metabolic reactions.</text>
</comment>
<dbReference type="Proteomes" id="UP000377595">
    <property type="component" value="Unassembled WGS sequence"/>
</dbReference>
<evidence type="ECO:0000313" key="10">
    <source>
        <dbReference type="EMBL" id="GES27066.1"/>
    </source>
</evidence>
<dbReference type="PROSITE" id="PS51379">
    <property type="entry name" value="4FE4S_FER_2"/>
    <property type="match status" value="1"/>
</dbReference>
<dbReference type="RefSeq" id="WP_155351740.1">
    <property type="nucleotide sequence ID" value="NZ_BAAAHM010000010.1"/>
</dbReference>
<organism evidence="10 11">
    <name type="scientific">Acrocarpospora pleiomorpha</name>
    <dbReference type="NCBI Taxonomy" id="90975"/>
    <lineage>
        <taxon>Bacteria</taxon>
        <taxon>Bacillati</taxon>
        <taxon>Actinomycetota</taxon>
        <taxon>Actinomycetes</taxon>
        <taxon>Streptosporangiales</taxon>
        <taxon>Streptosporangiaceae</taxon>
        <taxon>Acrocarpospora</taxon>
    </lineage>
</organism>
<evidence type="ECO:0000256" key="8">
    <source>
        <dbReference type="RuleBase" id="RU368020"/>
    </source>
</evidence>
<dbReference type="InterPro" id="IPR017896">
    <property type="entry name" value="4Fe4S_Fe-S-bd"/>
</dbReference>
<gene>
    <name evidence="10" type="ORF">Aple_099650</name>
</gene>
<evidence type="ECO:0000313" key="11">
    <source>
        <dbReference type="Proteomes" id="UP000377595"/>
    </source>
</evidence>
<keyword evidence="11" id="KW-1185">Reference proteome</keyword>
<keyword evidence="5 8" id="KW-0408">Iron</keyword>
<dbReference type="GO" id="GO:0005506">
    <property type="term" value="F:iron ion binding"/>
    <property type="evidence" value="ECO:0007669"/>
    <property type="project" value="UniProtKB-UniRule"/>
</dbReference>
<dbReference type="GO" id="GO:0051538">
    <property type="term" value="F:3 iron, 4 sulfur cluster binding"/>
    <property type="evidence" value="ECO:0007669"/>
    <property type="project" value="UniProtKB-KW"/>
</dbReference>
<keyword evidence="4 8" id="KW-0249">Electron transport</keyword>
<dbReference type="GO" id="GO:0009055">
    <property type="term" value="F:electron transfer activity"/>
    <property type="evidence" value="ECO:0007669"/>
    <property type="project" value="UniProtKB-UniRule"/>
</dbReference>
<name>A0A5M3Y1I6_9ACTN</name>
<dbReference type="Gene3D" id="3.30.70.20">
    <property type="match status" value="1"/>
</dbReference>
<accession>A0A5M3Y1I6</accession>
<comment type="cofactor">
    <cofactor evidence="1">
        <name>[3Fe-4S] cluster</name>
        <dbReference type="ChEBI" id="CHEBI:21137"/>
    </cofactor>
</comment>
<evidence type="ECO:0000256" key="1">
    <source>
        <dbReference type="ARBA" id="ARBA00001927"/>
    </source>
</evidence>
<dbReference type="InterPro" id="IPR051269">
    <property type="entry name" value="Fe-S_cluster_ET"/>
</dbReference>
<proteinExistence type="predicted"/>
<evidence type="ECO:0000256" key="2">
    <source>
        <dbReference type="ARBA" id="ARBA00022448"/>
    </source>
</evidence>
<dbReference type="InterPro" id="IPR001080">
    <property type="entry name" value="3Fe4S_ferredoxin"/>
</dbReference>
<evidence type="ECO:0000256" key="6">
    <source>
        <dbReference type="ARBA" id="ARBA00023014"/>
    </source>
</evidence>
<dbReference type="PANTHER" id="PTHR36923:SF3">
    <property type="entry name" value="FERREDOXIN"/>
    <property type="match status" value="1"/>
</dbReference>
<dbReference type="PANTHER" id="PTHR36923">
    <property type="entry name" value="FERREDOXIN"/>
    <property type="match status" value="1"/>
</dbReference>
<feature type="domain" description="4Fe-4S ferredoxin-type" evidence="9">
    <location>
        <begin position="9"/>
        <end position="37"/>
    </location>
</feature>
<dbReference type="Pfam" id="PF13459">
    <property type="entry name" value="Fer4_15"/>
    <property type="match status" value="1"/>
</dbReference>
<keyword evidence="3 8" id="KW-0479">Metal-binding</keyword>
<evidence type="ECO:0000259" key="9">
    <source>
        <dbReference type="PROSITE" id="PS51379"/>
    </source>
</evidence>
<evidence type="ECO:0000256" key="4">
    <source>
        <dbReference type="ARBA" id="ARBA00022982"/>
    </source>
</evidence>
<dbReference type="PRINTS" id="PR00352">
    <property type="entry name" value="3FE4SFRDOXIN"/>
</dbReference>
<reference evidence="10 11" key="1">
    <citation type="submission" date="2019-10" db="EMBL/GenBank/DDBJ databases">
        <title>Whole genome shotgun sequence of Acrocarpospora pleiomorpha NBRC 16267.</title>
        <authorList>
            <person name="Ichikawa N."/>
            <person name="Kimura A."/>
            <person name="Kitahashi Y."/>
            <person name="Komaki H."/>
            <person name="Oguchi A."/>
        </authorList>
    </citation>
    <scope>NUCLEOTIDE SEQUENCE [LARGE SCALE GENOMIC DNA]</scope>
    <source>
        <strain evidence="10 11">NBRC 16267</strain>
    </source>
</reference>
<keyword evidence="7" id="KW-0003">3Fe-4S</keyword>